<comment type="pathway">
    <text evidence="2">Secondary metabolite biosynthesis.</text>
</comment>
<protein>
    <recommendedName>
        <fullName evidence="9">Wax synthase domain-containing protein</fullName>
    </recommendedName>
</protein>
<dbReference type="GO" id="GO:0006629">
    <property type="term" value="P:lipid metabolic process"/>
    <property type="evidence" value="ECO:0007669"/>
    <property type="project" value="InterPro"/>
</dbReference>
<gene>
    <name evidence="10" type="ORF">O181_083182</name>
</gene>
<comment type="subcellular location">
    <subcellularLocation>
        <location evidence="1">Membrane</location>
        <topology evidence="1">Multi-pass membrane protein</topology>
    </subcellularLocation>
</comment>
<keyword evidence="4" id="KW-0808">Transferase</keyword>
<evidence type="ECO:0000256" key="8">
    <source>
        <dbReference type="SAM" id="Phobius"/>
    </source>
</evidence>
<keyword evidence="6 8" id="KW-1133">Transmembrane helix</keyword>
<dbReference type="PANTHER" id="PTHR31595">
    <property type="entry name" value="LONG-CHAIN-ALCOHOL O-FATTY-ACYLTRANSFERASE 3-RELATED"/>
    <property type="match status" value="1"/>
</dbReference>
<comment type="caution">
    <text evidence="10">The sequence shown here is derived from an EMBL/GenBank/DDBJ whole genome shotgun (WGS) entry which is preliminary data.</text>
</comment>
<name>A0A9Q3FTY2_9BASI</name>
<comment type="similarity">
    <text evidence="3">Belongs to the wax synthase family.</text>
</comment>
<evidence type="ECO:0000256" key="2">
    <source>
        <dbReference type="ARBA" id="ARBA00005179"/>
    </source>
</evidence>
<keyword evidence="11" id="KW-1185">Reference proteome</keyword>
<feature type="transmembrane region" description="Helical" evidence="8">
    <location>
        <begin position="207"/>
        <end position="224"/>
    </location>
</feature>
<keyword evidence="7 8" id="KW-0472">Membrane</keyword>
<sequence length="274" mass="31839">MHIRLQLNILALKLFLSLNSSNSLSIQSEFKSKALIFYLLNQFHLDLSCILLAIIIWTSIDLSSCCIRLIAITLNLLGNLSFYNLNLNLLNQIPFNQINFFLNHPYRATSLAEFWSKRWHNLLRQIFIDLGSNPAIWLLKSLNIHSKRFITWAQILGAFFISALIHEFALWYATKPDFTFKTSIFFISQGLAVCLESTFKHTTGKKVGGLIGRIWTFTYLIYFAKPCVQVWIDQRAIDIDDLNYKFNQTTWKQLIFIPMSVQKLLLSDTQSSYH</sequence>
<dbReference type="Proteomes" id="UP000765509">
    <property type="component" value="Unassembled WGS sequence"/>
</dbReference>
<dbReference type="GO" id="GO:0008374">
    <property type="term" value="F:O-acyltransferase activity"/>
    <property type="evidence" value="ECO:0007669"/>
    <property type="project" value="InterPro"/>
</dbReference>
<dbReference type="OrthoDB" id="1077582at2759"/>
<feature type="transmembrane region" description="Helical" evidence="8">
    <location>
        <begin position="35"/>
        <end position="58"/>
    </location>
</feature>
<evidence type="ECO:0000256" key="4">
    <source>
        <dbReference type="ARBA" id="ARBA00022679"/>
    </source>
</evidence>
<accession>A0A9Q3FTY2</accession>
<dbReference type="GO" id="GO:0016020">
    <property type="term" value="C:membrane"/>
    <property type="evidence" value="ECO:0007669"/>
    <property type="project" value="UniProtKB-SubCell"/>
</dbReference>
<feature type="domain" description="Wax synthase" evidence="9">
    <location>
        <begin position="102"/>
        <end position="186"/>
    </location>
</feature>
<evidence type="ECO:0000313" key="11">
    <source>
        <dbReference type="Proteomes" id="UP000765509"/>
    </source>
</evidence>
<evidence type="ECO:0000256" key="1">
    <source>
        <dbReference type="ARBA" id="ARBA00004141"/>
    </source>
</evidence>
<proteinExistence type="inferred from homology"/>
<reference evidence="10" key="1">
    <citation type="submission" date="2021-03" db="EMBL/GenBank/DDBJ databases">
        <title>Draft genome sequence of rust myrtle Austropuccinia psidii MF-1, a brazilian biotype.</title>
        <authorList>
            <person name="Quecine M.C."/>
            <person name="Pachon D.M.R."/>
            <person name="Bonatelli M.L."/>
            <person name="Correr F.H."/>
            <person name="Franceschini L.M."/>
            <person name="Leite T.F."/>
            <person name="Margarido G.R.A."/>
            <person name="Almeida C.A."/>
            <person name="Ferrarezi J.A."/>
            <person name="Labate C.A."/>
        </authorList>
    </citation>
    <scope>NUCLEOTIDE SEQUENCE</scope>
    <source>
        <strain evidence="10">MF-1</strain>
    </source>
</reference>
<dbReference type="PANTHER" id="PTHR31595:SF57">
    <property type="entry name" value="OS04G0481900 PROTEIN"/>
    <property type="match status" value="1"/>
</dbReference>
<evidence type="ECO:0000256" key="3">
    <source>
        <dbReference type="ARBA" id="ARBA00007282"/>
    </source>
</evidence>
<dbReference type="InterPro" id="IPR044851">
    <property type="entry name" value="Wax_synthase"/>
</dbReference>
<dbReference type="AlphaFoldDB" id="A0A9Q3FTY2"/>
<evidence type="ECO:0000259" key="9">
    <source>
        <dbReference type="Pfam" id="PF13813"/>
    </source>
</evidence>
<organism evidence="10 11">
    <name type="scientific">Austropuccinia psidii MF-1</name>
    <dbReference type="NCBI Taxonomy" id="1389203"/>
    <lineage>
        <taxon>Eukaryota</taxon>
        <taxon>Fungi</taxon>
        <taxon>Dikarya</taxon>
        <taxon>Basidiomycota</taxon>
        <taxon>Pucciniomycotina</taxon>
        <taxon>Pucciniomycetes</taxon>
        <taxon>Pucciniales</taxon>
        <taxon>Sphaerophragmiaceae</taxon>
        <taxon>Austropuccinia</taxon>
    </lineage>
</organism>
<keyword evidence="5 8" id="KW-0812">Transmembrane</keyword>
<dbReference type="InterPro" id="IPR032805">
    <property type="entry name" value="Wax_synthase_dom"/>
</dbReference>
<evidence type="ECO:0000313" key="10">
    <source>
        <dbReference type="EMBL" id="MBW0543467.1"/>
    </source>
</evidence>
<evidence type="ECO:0000256" key="5">
    <source>
        <dbReference type="ARBA" id="ARBA00022692"/>
    </source>
</evidence>
<evidence type="ECO:0000256" key="6">
    <source>
        <dbReference type="ARBA" id="ARBA00022989"/>
    </source>
</evidence>
<evidence type="ECO:0000256" key="7">
    <source>
        <dbReference type="ARBA" id="ARBA00023136"/>
    </source>
</evidence>
<dbReference type="EMBL" id="AVOT02048217">
    <property type="protein sequence ID" value="MBW0543467.1"/>
    <property type="molecule type" value="Genomic_DNA"/>
</dbReference>
<feature type="transmembrane region" description="Helical" evidence="8">
    <location>
        <begin position="65"/>
        <end position="85"/>
    </location>
</feature>
<dbReference type="Pfam" id="PF13813">
    <property type="entry name" value="MBOAT_2"/>
    <property type="match status" value="1"/>
</dbReference>
<feature type="transmembrane region" description="Helical" evidence="8">
    <location>
        <begin position="151"/>
        <end position="172"/>
    </location>
</feature>